<dbReference type="EMBL" id="CP021235">
    <property type="protein sequence ID" value="ARS35650.1"/>
    <property type="molecule type" value="Genomic_DNA"/>
</dbReference>
<dbReference type="OrthoDB" id="5522619at2"/>
<dbReference type="PROSITE" id="PS51257">
    <property type="entry name" value="PROKAR_LIPOPROTEIN"/>
    <property type="match status" value="1"/>
</dbReference>
<evidence type="ECO:0000313" key="1">
    <source>
        <dbReference type="EMBL" id="ARS35650.1"/>
    </source>
</evidence>
<gene>
    <name evidence="1" type="ORF">CA264_09460</name>
</gene>
<evidence type="ECO:0000313" key="2">
    <source>
        <dbReference type="Proteomes" id="UP000266292"/>
    </source>
</evidence>
<keyword evidence="2" id="KW-1185">Reference proteome</keyword>
<organism evidence="1 2">
    <name type="scientific">Pontibacter actiniarum</name>
    <dbReference type="NCBI Taxonomy" id="323450"/>
    <lineage>
        <taxon>Bacteria</taxon>
        <taxon>Pseudomonadati</taxon>
        <taxon>Bacteroidota</taxon>
        <taxon>Cytophagia</taxon>
        <taxon>Cytophagales</taxon>
        <taxon>Hymenobacteraceae</taxon>
        <taxon>Pontibacter</taxon>
    </lineage>
</organism>
<reference evidence="2" key="1">
    <citation type="submission" date="2017-05" db="EMBL/GenBank/DDBJ databases">
        <authorList>
            <person name="Ray J."/>
            <person name="Price M."/>
            <person name="Deutschbauer A."/>
        </authorList>
    </citation>
    <scope>NUCLEOTIDE SEQUENCE [LARGE SCALE GENOMIC DNA]</scope>
    <source>
        <strain evidence="2">DSM 19842</strain>
    </source>
</reference>
<accession>A0A1X9YRX9</accession>
<dbReference type="KEGG" id="pact:CA264_09460"/>
<name>A0A1X9YRX9_9BACT</name>
<sequence length="152" mass="16783">MKSKTLQNVGSVAVMCLTLFGCVTSNQKLFSSVEPAKDPSYGYTAENPIAIKNTDLSSSVNSSYYFLSQLRSSNGNKLEIIRRYSVDNPNYTKAAAPVVNQHTGAPLSYGTGPFLDFYMLKPVNEADTIKLYINPYHKGEIKVPVGLQFEKE</sequence>
<evidence type="ECO:0008006" key="3">
    <source>
        <dbReference type="Google" id="ProtNLM"/>
    </source>
</evidence>
<dbReference type="Proteomes" id="UP000266292">
    <property type="component" value="Chromosome"/>
</dbReference>
<dbReference type="AlphaFoldDB" id="A0A1X9YRX9"/>
<protein>
    <recommendedName>
        <fullName evidence="3">Lipoprotein</fullName>
    </recommendedName>
</protein>
<proteinExistence type="predicted"/>
<dbReference type="STRING" id="709015.GCA_000472485_01906"/>